<evidence type="ECO:0000256" key="2">
    <source>
        <dbReference type="ARBA" id="ARBA00022737"/>
    </source>
</evidence>
<sequence length="2761" mass="310712">MYNYADLRFGDFVGEFIRLWETQLEINWDAGKEFVCMSEEGPHLSLLPDEFLPSLDRHLFHLKTQMENDVSEENVEGFTKIVKALVIVSRNLDNIPFIASCQLIPSCISVSSNILTCMMSRQLEKNGVVSIVLVCLFLEALYDPYFSYRKSIVKETVDTSKIKYHPALLQAEVIPFIYDCFQHLNATSIPVIALSLLHLFGGIIKGGEHNAAKAIAPATVQLLQKAFLNSNDNLQLASAVLHCETAVVHSLMNTRPDQCQIELGEVMEIYQNTVGLLANQEAELLIQISTNRTPILCLAVQSIAQFLRHRRRESLQILLVRTGVVDFLIMLLFDAKLSPEDKRVLVVSIIRTLTVVLQENKQAQELLLSSGGYQKLFEALKSLGEPTRLMMESLIAMANGRDHDDGEDHESMVRNVEPIAHLVDWLPEINDHELQFETASAINQICSSSLQSKAMCCQRGLLRHVISVLEFHAKLNIRSIKQMLRLIQSLGSHSITAAELKLILRLMRDTDGEEFPYSSYVLHCLSSMAKKDAACQECHYYFDIQYETEGIMISDIAQWQNPGYALSVCSWLRLDALENPSSPGNNYRRQFFNLSSNKGHSFEAFFLSDGTLVVSVTWKKEYTTAMVHSVILNDHQWHSVCISFNPSRRLFGQSHISVFVDGALRLTVNVRIPPVGETFSSFTVGAPANSDQANSNKQESSSSLFSLPRKKSDVRSPGLSSHIPNYFSLPISLSSLKTSASEQHNDPEVRVIPQGSQDSIWGKPTCLHGQIGLFAVLQDSLNPQNVKTFHEAGANNMSIWNSEDANLDVVDFFSKVAICLSARAHHNSYCMDLSSTHQFAGITKAPVCTAWDVKEVLSCIGGVQALFPILDTVVQNDLANHLLAGPLLSPDSDKPEVDGWEVLPSSSYADWKLEQNPVSGFLSLLRNVLHHHSTNTDQLVRGSNIAIIGSLMQKVQPSLIDVQVLMAVQLLVEFARDAQDPAFLQNLYQHILFDMRIWGRSQFHVRIGHVQYLSNLIHEDRHSFRKKYGPQYLLDVIKQHYQNDDQSDLSIDDRKTMRQALLGILKMYINKEITAIDISAITGFLWSVRDNEMITEILDVLLTYIENKSTKDQFYLLLLEPRCAEILYALLLEKIFSTELREKVLRLLINILKTDRAYEKSKVRLYLHDVGFQGLLMLMQGQPSSLEMTHLLTDIILSRDHQNSYTGAMALAFSLAEENLEIKLEFSKRLLGFMLSRPNAPSTFVKQTSWQECIARLLIRKPIAASANTGIKPMVPDLIDLDVEAATYRVISTPTATTPMSPSKMWPTTPSMRDSTGMNLGLSATLEQDIKDVAESVSNLVAGAVTGNLNNIAIATGNLQNAAEVLTDNLQNVAGNLQTNIHSAVNSAYSLFRQKTLQVQGSLEELGENTIQRLKRRSQSAQGTIETTDATDAGTSTNSSPRLKHPYRFLVAPLEVAVDALNIDHSDDDCPKNNKQREPSLSISSRTSGQVTTKNYNDFGPSESLDVETYSLISEVSGQWSGLVLDPTLDPEEDLCSTVLSIYLVLLWRGIPGCSKDDWRERSQILSCINLLGLNNELYRSHLEIKRRLIEMILQAACNELKQLAPNAASRTNVLVNCQYAARWVYDLVVLDPHEDEAKKMSLKLLELTLAVFDVMNIFQEEDFAAKKSTEMYHVALGLLLRFASSSNSELCAIAAARLHALIQFKSHPDTNEVAYLIFNINSSLLAVQGREDSSDCYACLIPIMKAALEKVGPELEFEPLCSAFSSNLFDQFQKVSQEEAWKTWIEEKIRPKSDQFRVLHLQKLPEIMNRSWAESDESAMLAVHRRCREVNESKIKFQMQILDAFRSKQSEEHVRFNAFLSHQRGHALVIRKKWRQLKQFLIGPRGSWAQRVDSEKRWKLSLCENRSRMRLKLVPNAHFDPHIQASRLRDNAGIQVDIQSPDSLNCLLPSKVANQALKRAFNTQEPEDSLTEEDLALAASLEKEELSEGKEKVTTSEECELVTLMSIIKGRLEISRGWICFWDAGLGCESADRERVDFKFALSQLQEVHLRRYNLRRSALEFFLIDHTTYFVNFNTKTRNRIYSRILSLRPPNLLYYSSRSPADVLRSSGLTQRWVQREISNFDYLMQLNTIAGRTYNDLSQYPVFPWILADYHSETLDLTKPTTFRDLSRPIGVVNPKNAKEVRAKYDQFEDPSGIIAKFHYGTHYSNAAGVLHYLVRMEPFTSLHIELQSGRFDVADRQFHSLNSTWRLLMDNPNDVKELIPEFFCQPEFLINMNRLDLGILQATKQPVDHVELPPWAKSPHDFIDQHRKALESDYVSAHLHEWIDLIFGYKQRGPAAVEALNVFYYCSYEGAVDLDAISDPVERQAVEGMINHFGQTPCQLFKEPHPMRLSRTEALAKSKYPPSIELFFDGLSCVQIADLTVESRDSIVYLGIPNSDIDSTRSRGYGSQIASIPDVLVSVSRSGCIGLHTWASHDKMLPYGFSLERDPTLSNPRNRRRINESFHPSVKLNSRLISVSSDCKVYVGGQLDNSVKVYALPRLRLLSSVTQHIDIVTCLALDESGSQLMTGSRDTTCIVWDLSSTMLKSVQVLYGHDKTVTCVGLSTSLDMAVSGSLDGTVNVHTIKEGQYIRTLHAAGRADFDRIVITQLWLSDRGDVVFSAEEKDNFSIQSYSINGERCGLSYSPFAFTALASASDGFVVCGDSNGNVTIRRIISLVPVFDIPMQSCIEDLVMAPRDTQLLVALRDGKVVVVAPNIPQ</sequence>
<dbReference type="InterPro" id="IPR019775">
    <property type="entry name" value="WD40_repeat_CS"/>
</dbReference>
<dbReference type="InterPro" id="IPR023362">
    <property type="entry name" value="PH-BEACH_dom"/>
</dbReference>
<dbReference type="SMART" id="SM00320">
    <property type="entry name" value="WD40"/>
    <property type="match status" value="3"/>
</dbReference>
<accession>A0A8J2WLR1</accession>
<dbReference type="PROSITE" id="PS50197">
    <property type="entry name" value="BEACH"/>
    <property type="match status" value="1"/>
</dbReference>
<dbReference type="SMART" id="SM01026">
    <property type="entry name" value="Beach"/>
    <property type="match status" value="1"/>
</dbReference>
<dbReference type="InterPro" id="IPR050865">
    <property type="entry name" value="BEACH_Domain"/>
</dbReference>
<dbReference type="InterPro" id="IPR036322">
    <property type="entry name" value="WD40_repeat_dom_sf"/>
</dbReference>
<dbReference type="GO" id="GO:0005829">
    <property type="term" value="C:cytosol"/>
    <property type="evidence" value="ECO:0007669"/>
    <property type="project" value="TreeGrafter"/>
</dbReference>
<dbReference type="InterPro" id="IPR011989">
    <property type="entry name" value="ARM-like"/>
</dbReference>
<name>A0A8J2WLR1_9CRUS</name>
<dbReference type="SUPFAM" id="SSF49899">
    <property type="entry name" value="Concanavalin A-like lectins/glucanases"/>
    <property type="match status" value="1"/>
</dbReference>
<dbReference type="InterPro" id="IPR000409">
    <property type="entry name" value="BEACH_dom"/>
</dbReference>
<dbReference type="Gene3D" id="1.10.1540.10">
    <property type="entry name" value="BEACH domain"/>
    <property type="match status" value="1"/>
</dbReference>
<evidence type="ECO:0000259" key="5">
    <source>
        <dbReference type="PROSITE" id="PS50197"/>
    </source>
</evidence>
<gene>
    <name evidence="7" type="ORF">DGAL_LOCUS14391</name>
</gene>
<evidence type="ECO:0000313" key="7">
    <source>
        <dbReference type="EMBL" id="CAH0110787.1"/>
    </source>
</evidence>
<dbReference type="InterPro" id="IPR046851">
    <property type="entry name" value="NBCH_WD40"/>
</dbReference>
<dbReference type="PROSITE" id="PS50294">
    <property type="entry name" value="WD_REPEATS_REGION"/>
    <property type="match status" value="1"/>
</dbReference>
<dbReference type="GO" id="GO:0008104">
    <property type="term" value="P:intracellular protein localization"/>
    <property type="evidence" value="ECO:0007669"/>
    <property type="project" value="TreeGrafter"/>
</dbReference>
<dbReference type="CDD" id="cd06071">
    <property type="entry name" value="Beach"/>
    <property type="match status" value="1"/>
</dbReference>
<proteinExistence type="predicted"/>
<keyword evidence="1 3" id="KW-0853">WD repeat</keyword>
<feature type="compositionally biased region" description="Basic and acidic residues" evidence="4">
    <location>
        <begin position="1465"/>
        <end position="1478"/>
    </location>
</feature>
<feature type="compositionally biased region" description="Polar residues" evidence="4">
    <location>
        <begin position="1479"/>
        <end position="1496"/>
    </location>
</feature>
<evidence type="ECO:0000259" key="6">
    <source>
        <dbReference type="PROSITE" id="PS51783"/>
    </source>
</evidence>
<dbReference type="Gene3D" id="2.60.120.200">
    <property type="match status" value="1"/>
</dbReference>
<dbReference type="Pfam" id="PF00400">
    <property type="entry name" value="WD40"/>
    <property type="match status" value="1"/>
</dbReference>
<organism evidence="7 8">
    <name type="scientific">Daphnia galeata</name>
    <dbReference type="NCBI Taxonomy" id="27404"/>
    <lineage>
        <taxon>Eukaryota</taxon>
        <taxon>Metazoa</taxon>
        <taxon>Ecdysozoa</taxon>
        <taxon>Arthropoda</taxon>
        <taxon>Crustacea</taxon>
        <taxon>Branchiopoda</taxon>
        <taxon>Diplostraca</taxon>
        <taxon>Cladocera</taxon>
        <taxon>Anomopoda</taxon>
        <taxon>Daphniidae</taxon>
        <taxon>Daphnia</taxon>
    </lineage>
</organism>
<dbReference type="SUPFAM" id="SSF50729">
    <property type="entry name" value="PH domain-like"/>
    <property type="match status" value="1"/>
</dbReference>
<dbReference type="PROSITE" id="PS50082">
    <property type="entry name" value="WD_REPEATS_2"/>
    <property type="match status" value="2"/>
</dbReference>
<feature type="repeat" description="WD" evidence="3">
    <location>
        <begin position="2594"/>
        <end position="2635"/>
    </location>
</feature>
<evidence type="ECO:0000256" key="4">
    <source>
        <dbReference type="SAM" id="MobiDB-lite"/>
    </source>
</evidence>
<dbReference type="SUPFAM" id="SSF50978">
    <property type="entry name" value="WD40 repeat-like"/>
    <property type="match status" value="1"/>
</dbReference>
<dbReference type="Proteomes" id="UP000789390">
    <property type="component" value="Unassembled WGS sequence"/>
</dbReference>
<dbReference type="Pfam" id="PF16057">
    <property type="entry name" value="DUF4800"/>
    <property type="match status" value="1"/>
</dbReference>
<comment type="caution">
    <text evidence="7">The sequence shown here is derived from an EMBL/GenBank/DDBJ whole genome shotgun (WGS) entry which is preliminary data.</text>
</comment>
<protein>
    <submittedName>
        <fullName evidence="7">Uncharacterized protein</fullName>
    </submittedName>
</protein>
<dbReference type="GO" id="GO:0019901">
    <property type="term" value="F:protein kinase binding"/>
    <property type="evidence" value="ECO:0007669"/>
    <property type="project" value="TreeGrafter"/>
</dbReference>
<dbReference type="Gene3D" id="1.25.10.10">
    <property type="entry name" value="Leucine-rich Repeat Variant"/>
    <property type="match status" value="1"/>
</dbReference>
<dbReference type="Pfam" id="PF02138">
    <property type="entry name" value="Beach"/>
    <property type="match status" value="1"/>
</dbReference>
<dbReference type="InterPro" id="IPR013320">
    <property type="entry name" value="ConA-like_dom_sf"/>
</dbReference>
<dbReference type="InterPro" id="IPR001680">
    <property type="entry name" value="WD40_rpt"/>
</dbReference>
<dbReference type="Gene3D" id="2.130.10.10">
    <property type="entry name" value="YVTN repeat-like/Quinoprotein amine dehydrogenase"/>
    <property type="match status" value="1"/>
</dbReference>
<dbReference type="InterPro" id="IPR036372">
    <property type="entry name" value="BEACH_dom_sf"/>
</dbReference>
<dbReference type="Pfam" id="PF14844">
    <property type="entry name" value="PH_BEACH"/>
    <property type="match status" value="1"/>
</dbReference>
<dbReference type="GO" id="GO:0016020">
    <property type="term" value="C:membrane"/>
    <property type="evidence" value="ECO:0007669"/>
    <property type="project" value="TreeGrafter"/>
</dbReference>
<dbReference type="FunFam" id="1.10.1540.10:FF:000001">
    <property type="entry name" value="neurobeachin isoform X1"/>
    <property type="match status" value="1"/>
</dbReference>
<dbReference type="CDD" id="cd01201">
    <property type="entry name" value="PH_BEACH"/>
    <property type="match status" value="1"/>
</dbReference>
<keyword evidence="2" id="KW-0677">Repeat</keyword>
<dbReference type="InterPro" id="IPR011993">
    <property type="entry name" value="PH-like_dom_sf"/>
</dbReference>
<dbReference type="PANTHER" id="PTHR13743:SF112">
    <property type="entry name" value="BEACH DOMAIN-CONTAINING PROTEIN"/>
    <property type="match status" value="1"/>
</dbReference>
<keyword evidence="8" id="KW-1185">Reference proteome</keyword>
<dbReference type="Gene3D" id="2.30.29.30">
    <property type="entry name" value="Pleckstrin-homology domain (PH domain)/Phosphotyrosine-binding domain (PTB)"/>
    <property type="match status" value="1"/>
</dbReference>
<reference evidence="7" key="1">
    <citation type="submission" date="2021-11" db="EMBL/GenBank/DDBJ databases">
        <authorList>
            <person name="Schell T."/>
        </authorList>
    </citation>
    <scope>NUCLEOTIDE SEQUENCE</scope>
    <source>
        <strain evidence="7">M5</strain>
    </source>
</reference>
<feature type="compositionally biased region" description="Polar residues" evidence="4">
    <location>
        <begin position="687"/>
        <end position="705"/>
    </location>
</feature>
<evidence type="ECO:0000256" key="1">
    <source>
        <dbReference type="ARBA" id="ARBA00022574"/>
    </source>
</evidence>
<feature type="region of interest" description="Disordered" evidence="4">
    <location>
        <begin position="1414"/>
        <end position="1441"/>
    </location>
</feature>
<dbReference type="PROSITE" id="PS00678">
    <property type="entry name" value="WD_REPEATS_1"/>
    <property type="match status" value="1"/>
</dbReference>
<feature type="repeat" description="WD" evidence="3">
    <location>
        <begin position="2550"/>
        <end position="2591"/>
    </location>
</feature>
<dbReference type="InterPro" id="IPR015943">
    <property type="entry name" value="WD40/YVTN_repeat-like_dom_sf"/>
</dbReference>
<dbReference type="InterPro" id="IPR016024">
    <property type="entry name" value="ARM-type_fold"/>
</dbReference>
<dbReference type="PROSITE" id="PS51783">
    <property type="entry name" value="PH_BEACH"/>
    <property type="match status" value="1"/>
</dbReference>
<feature type="domain" description="BEACH-type PH" evidence="6">
    <location>
        <begin position="1989"/>
        <end position="2088"/>
    </location>
</feature>
<feature type="domain" description="BEACH" evidence="5">
    <location>
        <begin position="2101"/>
        <end position="2393"/>
    </location>
</feature>
<evidence type="ECO:0000256" key="3">
    <source>
        <dbReference type="PROSITE-ProRule" id="PRU00221"/>
    </source>
</evidence>
<dbReference type="SUPFAM" id="SSF81837">
    <property type="entry name" value="BEACH domain"/>
    <property type="match status" value="1"/>
</dbReference>
<dbReference type="Pfam" id="PF15787">
    <property type="entry name" value="DUF4704"/>
    <property type="match status" value="1"/>
</dbReference>
<dbReference type="Pfam" id="PF20426">
    <property type="entry name" value="NBCH_WD40"/>
    <property type="match status" value="1"/>
</dbReference>
<evidence type="ECO:0000313" key="8">
    <source>
        <dbReference type="Proteomes" id="UP000789390"/>
    </source>
</evidence>
<feature type="region of interest" description="Disordered" evidence="4">
    <location>
        <begin position="687"/>
        <end position="710"/>
    </location>
</feature>
<dbReference type="OrthoDB" id="26681at2759"/>
<dbReference type="InterPro" id="IPR031570">
    <property type="entry name" value="NBEA/BDCP_DUF4704"/>
</dbReference>
<feature type="compositionally biased region" description="Polar residues" evidence="4">
    <location>
        <begin position="1419"/>
        <end position="1441"/>
    </location>
</feature>
<dbReference type="SUPFAM" id="SSF48371">
    <property type="entry name" value="ARM repeat"/>
    <property type="match status" value="3"/>
</dbReference>
<dbReference type="EMBL" id="CAKKLH010000306">
    <property type="protein sequence ID" value="CAH0110787.1"/>
    <property type="molecule type" value="Genomic_DNA"/>
</dbReference>
<dbReference type="PANTHER" id="PTHR13743">
    <property type="entry name" value="BEIGE/BEACH-RELATED"/>
    <property type="match status" value="1"/>
</dbReference>
<feature type="region of interest" description="Disordered" evidence="4">
    <location>
        <begin position="1465"/>
        <end position="1497"/>
    </location>
</feature>